<gene>
    <name evidence="1" type="ORF">Pph01_54530</name>
</gene>
<sequence>MTEFVGLRPDGARELCTTMGDVLQQISPLKSALSSGISEAGDDCPSTARGTAVLDRYGTFLTDARRDLAWRVTDADVAGVAAYLMDEGERKPGEP</sequence>
<reference evidence="1 2" key="1">
    <citation type="submission" date="2021-01" db="EMBL/GenBank/DDBJ databases">
        <title>Whole genome shotgun sequence of Planotetraspora phitsanulokensis NBRC 104273.</title>
        <authorList>
            <person name="Komaki H."/>
            <person name="Tamura T."/>
        </authorList>
    </citation>
    <scope>NUCLEOTIDE SEQUENCE [LARGE SCALE GENOMIC DNA]</scope>
    <source>
        <strain evidence="1 2">NBRC 104273</strain>
    </source>
</reference>
<keyword evidence="2" id="KW-1185">Reference proteome</keyword>
<evidence type="ECO:0000313" key="2">
    <source>
        <dbReference type="Proteomes" id="UP000622547"/>
    </source>
</evidence>
<dbReference type="RefSeq" id="WP_204075986.1">
    <property type="nucleotide sequence ID" value="NZ_BAABHI010000002.1"/>
</dbReference>
<dbReference type="Proteomes" id="UP000622547">
    <property type="component" value="Unassembled WGS sequence"/>
</dbReference>
<dbReference type="AlphaFoldDB" id="A0A8J3U8W4"/>
<comment type="caution">
    <text evidence="1">The sequence shown here is derived from an EMBL/GenBank/DDBJ whole genome shotgun (WGS) entry which is preliminary data.</text>
</comment>
<accession>A0A8J3U8W4</accession>
<proteinExistence type="predicted"/>
<name>A0A8J3U8W4_9ACTN</name>
<protein>
    <submittedName>
        <fullName evidence="1">Uncharacterized protein</fullName>
    </submittedName>
</protein>
<dbReference type="EMBL" id="BOOP01000026">
    <property type="protein sequence ID" value="GII40450.1"/>
    <property type="molecule type" value="Genomic_DNA"/>
</dbReference>
<evidence type="ECO:0000313" key="1">
    <source>
        <dbReference type="EMBL" id="GII40450.1"/>
    </source>
</evidence>
<organism evidence="1 2">
    <name type="scientific">Planotetraspora phitsanulokensis</name>
    <dbReference type="NCBI Taxonomy" id="575192"/>
    <lineage>
        <taxon>Bacteria</taxon>
        <taxon>Bacillati</taxon>
        <taxon>Actinomycetota</taxon>
        <taxon>Actinomycetes</taxon>
        <taxon>Streptosporangiales</taxon>
        <taxon>Streptosporangiaceae</taxon>
        <taxon>Planotetraspora</taxon>
    </lineage>
</organism>